<comment type="caution">
    <text evidence="4">The sequence shown here is derived from an EMBL/GenBank/DDBJ whole genome shotgun (WGS) entry which is preliminary data.</text>
</comment>
<dbReference type="Pfam" id="PF07282">
    <property type="entry name" value="Cas12f1-like_TNB"/>
    <property type="match status" value="1"/>
</dbReference>
<evidence type="ECO:0000313" key="5">
    <source>
        <dbReference type="Proteomes" id="UP000179935"/>
    </source>
</evidence>
<dbReference type="Proteomes" id="UP000179935">
    <property type="component" value="Unassembled WGS sequence"/>
</dbReference>
<reference evidence="4 5" key="1">
    <citation type="submission" date="2016-10" db="EMBL/GenBank/DDBJ databases">
        <title>Genome sequence of Streptomyces sp. MUSC 93.</title>
        <authorList>
            <person name="Lee L.-H."/>
            <person name="Ser H.-L."/>
            <person name="Law J.W.-F."/>
        </authorList>
    </citation>
    <scope>NUCLEOTIDE SEQUENCE [LARGE SCALE GENOMIC DNA]</scope>
    <source>
        <strain evidence="4 5">MUSC 93</strain>
    </source>
</reference>
<keyword evidence="1" id="KW-0238">DNA-binding</keyword>
<evidence type="ECO:0000313" key="4">
    <source>
        <dbReference type="EMBL" id="OIK00087.1"/>
    </source>
</evidence>
<organism evidence="4 5">
    <name type="scientific">Streptomyces colonosanans</name>
    <dbReference type="NCBI Taxonomy" id="1428652"/>
    <lineage>
        <taxon>Bacteria</taxon>
        <taxon>Bacillati</taxon>
        <taxon>Actinomycetota</taxon>
        <taxon>Actinomycetes</taxon>
        <taxon>Kitasatosporales</taxon>
        <taxon>Streptomycetaceae</taxon>
        <taxon>Streptomyces</taxon>
    </lineage>
</organism>
<dbReference type="AlphaFoldDB" id="A0A1S2Q2Z4"/>
<feature type="domain" description="Cas12f1-like TNB" evidence="3">
    <location>
        <begin position="11"/>
        <end position="69"/>
    </location>
</feature>
<evidence type="ECO:0000256" key="1">
    <source>
        <dbReference type="ARBA" id="ARBA00023125"/>
    </source>
</evidence>
<dbReference type="STRING" id="1428652.BIV24_03455"/>
<keyword evidence="5" id="KW-1185">Reference proteome</keyword>
<proteinExistence type="predicted"/>
<accession>A0A1S2Q2Z4</accession>
<evidence type="ECO:0000256" key="2">
    <source>
        <dbReference type="SAM" id="MobiDB-lite"/>
    </source>
</evidence>
<protein>
    <recommendedName>
        <fullName evidence="3">Cas12f1-like TNB domain-containing protein</fullName>
    </recommendedName>
</protein>
<dbReference type="InterPro" id="IPR010095">
    <property type="entry name" value="Cas12f1-like_TNB"/>
</dbReference>
<evidence type="ECO:0000259" key="3">
    <source>
        <dbReference type="Pfam" id="PF07282"/>
    </source>
</evidence>
<dbReference type="EMBL" id="MLYP01000007">
    <property type="protein sequence ID" value="OIK00087.1"/>
    <property type="molecule type" value="Genomic_DNA"/>
</dbReference>
<name>A0A1S2Q2Z4_9ACTN</name>
<gene>
    <name evidence="4" type="ORF">BIV24_03455</name>
</gene>
<dbReference type="GO" id="GO:0003677">
    <property type="term" value="F:DNA binding"/>
    <property type="evidence" value="ECO:0007669"/>
    <property type="project" value="UniProtKB-KW"/>
</dbReference>
<sequence length="84" mass="9308">MVNARQTEDGYKAAEHGRVFVKVDRSFLSPQVCSACGFRDGPKPLHVRAWMCQNCGSEHDRDHNAARNVLSKGVGSSPPDGRRR</sequence>
<feature type="region of interest" description="Disordered" evidence="2">
    <location>
        <begin position="59"/>
        <end position="84"/>
    </location>
</feature>